<protein>
    <submittedName>
        <fullName evidence="2">Uncharacterized protein</fullName>
    </submittedName>
</protein>
<dbReference type="AlphaFoldDB" id="A0A2Z6NIG0"/>
<proteinExistence type="predicted"/>
<sequence length="57" mass="5997">MTSKYAIKFKIPESSQPRPKGRDREDGPAANGSTAGVAAEDGPAPKDVEAKDSHNSK</sequence>
<name>A0A2Z6NIG0_TRISU</name>
<reference evidence="3" key="1">
    <citation type="journal article" date="2017" name="Front. Plant Sci.">
        <title>Climate Clever Clovers: New Paradigm to Reduce the Environmental Footprint of Ruminants by Breeding Low Methanogenic Forages Utilizing Haplotype Variation.</title>
        <authorList>
            <person name="Kaur P."/>
            <person name="Appels R."/>
            <person name="Bayer P.E."/>
            <person name="Keeble-Gagnere G."/>
            <person name="Wang J."/>
            <person name="Hirakawa H."/>
            <person name="Shirasawa K."/>
            <person name="Vercoe P."/>
            <person name="Stefanova K."/>
            <person name="Durmic Z."/>
            <person name="Nichols P."/>
            <person name="Revell C."/>
            <person name="Isobe S.N."/>
            <person name="Edwards D."/>
            <person name="Erskine W."/>
        </authorList>
    </citation>
    <scope>NUCLEOTIDE SEQUENCE [LARGE SCALE GENOMIC DNA]</scope>
    <source>
        <strain evidence="3">cv. Daliak</strain>
    </source>
</reference>
<evidence type="ECO:0000256" key="1">
    <source>
        <dbReference type="SAM" id="MobiDB-lite"/>
    </source>
</evidence>
<feature type="region of interest" description="Disordered" evidence="1">
    <location>
        <begin position="1"/>
        <end position="57"/>
    </location>
</feature>
<feature type="compositionally biased region" description="Basic and acidic residues" evidence="1">
    <location>
        <begin position="43"/>
        <end position="57"/>
    </location>
</feature>
<keyword evidence="3" id="KW-1185">Reference proteome</keyword>
<accession>A0A2Z6NIG0</accession>
<organism evidence="2 3">
    <name type="scientific">Trifolium subterraneum</name>
    <name type="common">Subterranean clover</name>
    <dbReference type="NCBI Taxonomy" id="3900"/>
    <lineage>
        <taxon>Eukaryota</taxon>
        <taxon>Viridiplantae</taxon>
        <taxon>Streptophyta</taxon>
        <taxon>Embryophyta</taxon>
        <taxon>Tracheophyta</taxon>
        <taxon>Spermatophyta</taxon>
        <taxon>Magnoliopsida</taxon>
        <taxon>eudicotyledons</taxon>
        <taxon>Gunneridae</taxon>
        <taxon>Pentapetalae</taxon>
        <taxon>rosids</taxon>
        <taxon>fabids</taxon>
        <taxon>Fabales</taxon>
        <taxon>Fabaceae</taxon>
        <taxon>Papilionoideae</taxon>
        <taxon>50 kb inversion clade</taxon>
        <taxon>NPAAA clade</taxon>
        <taxon>Hologalegina</taxon>
        <taxon>IRL clade</taxon>
        <taxon>Trifolieae</taxon>
        <taxon>Trifolium</taxon>
    </lineage>
</organism>
<evidence type="ECO:0000313" key="3">
    <source>
        <dbReference type="Proteomes" id="UP000242715"/>
    </source>
</evidence>
<evidence type="ECO:0000313" key="2">
    <source>
        <dbReference type="EMBL" id="GAU29497.1"/>
    </source>
</evidence>
<gene>
    <name evidence="2" type="ORF">TSUD_360420</name>
</gene>
<dbReference type="EMBL" id="DF973398">
    <property type="protein sequence ID" value="GAU29497.1"/>
    <property type="molecule type" value="Genomic_DNA"/>
</dbReference>
<dbReference type="Proteomes" id="UP000242715">
    <property type="component" value="Unassembled WGS sequence"/>
</dbReference>